<protein>
    <submittedName>
        <fullName evidence="3">Uncharacterized protein</fullName>
    </submittedName>
</protein>
<accession>A0A5R9DUG0</accession>
<reference evidence="3 4" key="1">
    <citation type="submission" date="2019-05" db="EMBL/GenBank/DDBJ databases">
        <title>Streptomyces marianii sp. nov., a novel marine actinomycete from southern coast of India.</title>
        <authorList>
            <person name="Iniyan A.M."/>
            <person name="Wink J."/>
            <person name="Ramprasad E."/>
            <person name="Ramana C.V."/>
            <person name="Bunk B."/>
            <person name="Sproer C."/>
            <person name="Joseph F.-J.R.S."/>
            <person name="Vincent S.G.P."/>
        </authorList>
    </citation>
    <scope>NUCLEOTIDE SEQUENCE [LARGE SCALE GENOMIC DNA]</scope>
    <source>
        <strain evidence="3 4">ICN19</strain>
    </source>
</reference>
<dbReference type="AlphaFoldDB" id="A0A5R9DUG0"/>
<feature type="region of interest" description="Disordered" evidence="1">
    <location>
        <begin position="1"/>
        <end position="23"/>
    </location>
</feature>
<name>A0A5R9DUG0_9ACTN</name>
<feature type="transmembrane region" description="Helical" evidence="2">
    <location>
        <begin position="68"/>
        <end position="91"/>
    </location>
</feature>
<evidence type="ECO:0000313" key="4">
    <source>
        <dbReference type="Proteomes" id="UP000305921"/>
    </source>
</evidence>
<keyword evidence="2" id="KW-0812">Transmembrane</keyword>
<proteinExistence type="predicted"/>
<organism evidence="3 4">
    <name type="scientific">Streptomyces marianii</name>
    <dbReference type="NCBI Taxonomy" id="1817406"/>
    <lineage>
        <taxon>Bacteria</taxon>
        <taxon>Bacillati</taxon>
        <taxon>Actinomycetota</taxon>
        <taxon>Actinomycetes</taxon>
        <taxon>Kitasatosporales</taxon>
        <taxon>Streptomycetaceae</taxon>
        <taxon>Streptomyces</taxon>
    </lineage>
</organism>
<dbReference type="EMBL" id="VAWE01000002">
    <property type="protein sequence ID" value="TLQ39404.1"/>
    <property type="molecule type" value="Genomic_DNA"/>
</dbReference>
<evidence type="ECO:0000313" key="3">
    <source>
        <dbReference type="EMBL" id="TLQ39404.1"/>
    </source>
</evidence>
<keyword evidence="2" id="KW-1133">Transmembrane helix</keyword>
<evidence type="ECO:0000256" key="1">
    <source>
        <dbReference type="SAM" id="MobiDB-lite"/>
    </source>
</evidence>
<dbReference type="OrthoDB" id="3937205at2"/>
<gene>
    <name evidence="3" type="ORF">FEF34_39180</name>
</gene>
<comment type="caution">
    <text evidence="3">The sequence shown here is derived from an EMBL/GenBank/DDBJ whole genome shotgun (WGS) entry which is preliminary data.</text>
</comment>
<dbReference type="RefSeq" id="WP_138058214.1">
    <property type="nucleotide sequence ID" value="NZ_VAWE01000002.1"/>
</dbReference>
<evidence type="ECO:0000256" key="2">
    <source>
        <dbReference type="SAM" id="Phobius"/>
    </source>
</evidence>
<dbReference type="Proteomes" id="UP000305921">
    <property type="component" value="Unassembled WGS sequence"/>
</dbReference>
<sequence>MSPTPTPAARPDHHARAGAHLPSGLSRPARTVLMLREWADEAAWLLGAPLLAAAVVSAWWAGPWWAGPWWAGLAVVGVLLHGPVTTARLLVLAPALYHRFTPPATTGQLPRTAAARPIVLVAASPLQPFVRLAGPWRLIWAKATGHRLGFGKTER</sequence>
<keyword evidence="4" id="KW-1185">Reference proteome</keyword>
<keyword evidence="2" id="KW-0472">Membrane</keyword>
<feature type="transmembrane region" description="Helical" evidence="2">
    <location>
        <begin position="42"/>
        <end position="62"/>
    </location>
</feature>